<evidence type="ECO:0000256" key="2">
    <source>
        <dbReference type="ARBA" id="ARBA00023015"/>
    </source>
</evidence>
<keyword evidence="4" id="KW-0804">Transcription</keyword>
<keyword evidence="3" id="KW-0238">DNA-binding</keyword>
<dbReference type="Proteomes" id="UP001610446">
    <property type="component" value="Unassembled WGS sequence"/>
</dbReference>
<dbReference type="SUPFAM" id="SSF57701">
    <property type="entry name" value="Zn2/Cys6 DNA-binding domain"/>
    <property type="match status" value="1"/>
</dbReference>
<evidence type="ECO:0000256" key="5">
    <source>
        <dbReference type="ARBA" id="ARBA00023242"/>
    </source>
</evidence>
<evidence type="ECO:0000256" key="1">
    <source>
        <dbReference type="ARBA" id="ARBA00004123"/>
    </source>
</evidence>
<organism evidence="7 8">
    <name type="scientific">Aspergillus pseudoustus</name>
    <dbReference type="NCBI Taxonomy" id="1810923"/>
    <lineage>
        <taxon>Eukaryota</taxon>
        <taxon>Fungi</taxon>
        <taxon>Dikarya</taxon>
        <taxon>Ascomycota</taxon>
        <taxon>Pezizomycotina</taxon>
        <taxon>Eurotiomycetes</taxon>
        <taxon>Eurotiomycetidae</taxon>
        <taxon>Eurotiales</taxon>
        <taxon>Aspergillaceae</taxon>
        <taxon>Aspergillus</taxon>
        <taxon>Aspergillus subgen. Nidulantes</taxon>
    </lineage>
</organism>
<dbReference type="InterPro" id="IPR001138">
    <property type="entry name" value="Zn2Cys6_DnaBD"/>
</dbReference>
<evidence type="ECO:0000313" key="8">
    <source>
        <dbReference type="Proteomes" id="UP001610446"/>
    </source>
</evidence>
<dbReference type="InterPro" id="IPR036864">
    <property type="entry name" value="Zn2-C6_fun-type_DNA-bd_sf"/>
</dbReference>
<evidence type="ECO:0000313" key="7">
    <source>
        <dbReference type="EMBL" id="KAL2842751.1"/>
    </source>
</evidence>
<dbReference type="PROSITE" id="PS50048">
    <property type="entry name" value="ZN2_CY6_FUNGAL_2"/>
    <property type="match status" value="1"/>
</dbReference>
<dbReference type="Gene3D" id="4.10.240.10">
    <property type="entry name" value="Zn(2)-C6 fungal-type DNA-binding domain"/>
    <property type="match status" value="1"/>
</dbReference>
<proteinExistence type="predicted"/>
<name>A0ABR4JRT2_9EURO</name>
<feature type="domain" description="Zn(2)-C6 fungal-type" evidence="6">
    <location>
        <begin position="20"/>
        <end position="50"/>
    </location>
</feature>
<comment type="caution">
    <text evidence="7">The sequence shown here is derived from an EMBL/GenBank/DDBJ whole genome shotgun (WGS) entry which is preliminary data.</text>
</comment>
<keyword evidence="5" id="KW-0539">Nucleus</keyword>
<dbReference type="InterPro" id="IPR021858">
    <property type="entry name" value="Fun_TF"/>
</dbReference>
<gene>
    <name evidence="7" type="ORF">BJY01DRAFT_199865</name>
</gene>
<reference evidence="7 8" key="1">
    <citation type="submission" date="2024-07" db="EMBL/GenBank/DDBJ databases">
        <title>Section-level genome sequencing and comparative genomics of Aspergillus sections Usti and Cavernicolus.</title>
        <authorList>
            <consortium name="Lawrence Berkeley National Laboratory"/>
            <person name="Nybo J.L."/>
            <person name="Vesth T.C."/>
            <person name="Theobald S."/>
            <person name="Frisvad J.C."/>
            <person name="Larsen T.O."/>
            <person name="Kjaerboelling I."/>
            <person name="Rothschild-Mancinelli K."/>
            <person name="Lyhne E.K."/>
            <person name="Kogle M.E."/>
            <person name="Barry K."/>
            <person name="Clum A."/>
            <person name="Na H."/>
            <person name="Ledsgaard L."/>
            <person name="Lin J."/>
            <person name="Lipzen A."/>
            <person name="Kuo A."/>
            <person name="Riley R."/>
            <person name="Mondo S."/>
            <person name="Labutti K."/>
            <person name="Haridas S."/>
            <person name="Pangalinan J."/>
            <person name="Salamov A.A."/>
            <person name="Simmons B.A."/>
            <person name="Magnuson J.K."/>
            <person name="Chen J."/>
            <person name="Drula E."/>
            <person name="Henrissat B."/>
            <person name="Wiebenga A."/>
            <person name="Lubbers R.J."/>
            <person name="Gomes A.C."/>
            <person name="Makela M.R."/>
            <person name="Stajich J."/>
            <person name="Grigoriev I.V."/>
            <person name="Mortensen U.H."/>
            <person name="De Vries R.P."/>
            <person name="Baker S.E."/>
            <person name="Andersen M.R."/>
        </authorList>
    </citation>
    <scope>NUCLEOTIDE SEQUENCE [LARGE SCALE GENOMIC DNA]</scope>
    <source>
        <strain evidence="7 8">CBS 123904</strain>
    </source>
</reference>
<sequence length="591" mass="66023">MNRQTLHGSPDHNVIRSFDGCWTCRLRRKKCDERRPVCVTCATLYITCHYDHEKPRWMDGGARQKQMAEQIKAEVKESASRRRWARVVHPTSPPSDTVTIASGPIESPEPLSGSLAPLTCLPATPPTNGEVAKYQTDRSGLSHDTSDNMSLSGSDHLLFTFYLEHLLPFLFPFYRPPILQGGRAWIMELMLNSPVMRRATLCQSSFFFSVIHGSSDCASLDELVGARTRDAFAILRQSIQFMGSSCIMEHMHGAARVLVSIMQLQRFEVAVMSFQNCQAHLNAAVALLKRLMGTIGGAETVGPRLAFDNVLHRLGPSTRILPTDSFQIPSAEQAAFSFASTLVMLDDVIASTALQEEPKLYEYCRYLLDEPDSLINTEAVAGCQNWVLLGISQIACLDAWKQRCKRAGNLDMMELVRRASPIKSALEARLARLEVQPESRTQGSGTLLSIFLANNGQRPKSACQKTLAVPVWARAALLYLSVVVSGWQPRSTEVSHHVTKILDILCNRVEPQGLLRTIVWPFCIAGFLAQPHDEWRFRELVNNLQPRSVFGTARKALELMENIWRNRDAENSINYDLGTLFSSPGELILLV</sequence>
<keyword evidence="8" id="KW-1185">Reference proteome</keyword>
<dbReference type="EMBL" id="JBFXLU010000096">
    <property type="protein sequence ID" value="KAL2842751.1"/>
    <property type="molecule type" value="Genomic_DNA"/>
</dbReference>
<dbReference type="SMART" id="SM00066">
    <property type="entry name" value="GAL4"/>
    <property type="match status" value="1"/>
</dbReference>
<dbReference type="PROSITE" id="PS00463">
    <property type="entry name" value="ZN2_CY6_FUNGAL_1"/>
    <property type="match status" value="1"/>
</dbReference>
<accession>A0ABR4JRT2</accession>
<evidence type="ECO:0000259" key="6">
    <source>
        <dbReference type="PROSITE" id="PS50048"/>
    </source>
</evidence>
<dbReference type="PANTHER" id="PTHR37534:SF20">
    <property type="entry name" value="PRO1A C6 ZINK-FINGER PROTEIN"/>
    <property type="match status" value="1"/>
</dbReference>
<dbReference type="CDD" id="cd00067">
    <property type="entry name" value="GAL4"/>
    <property type="match status" value="1"/>
</dbReference>
<evidence type="ECO:0000256" key="4">
    <source>
        <dbReference type="ARBA" id="ARBA00023163"/>
    </source>
</evidence>
<evidence type="ECO:0000256" key="3">
    <source>
        <dbReference type="ARBA" id="ARBA00023125"/>
    </source>
</evidence>
<protein>
    <submittedName>
        <fullName evidence="7">Fungal-specific transcription factor domain-containing protein</fullName>
    </submittedName>
</protein>
<dbReference type="Pfam" id="PF00172">
    <property type="entry name" value="Zn_clus"/>
    <property type="match status" value="1"/>
</dbReference>
<dbReference type="PANTHER" id="PTHR37534">
    <property type="entry name" value="TRANSCRIPTIONAL ACTIVATOR PROTEIN UGA3"/>
    <property type="match status" value="1"/>
</dbReference>
<keyword evidence="2" id="KW-0805">Transcription regulation</keyword>
<dbReference type="Pfam" id="PF11951">
    <property type="entry name" value="Fungal_trans_2"/>
    <property type="match status" value="1"/>
</dbReference>
<comment type="subcellular location">
    <subcellularLocation>
        <location evidence="1">Nucleus</location>
    </subcellularLocation>
</comment>